<feature type="compositionally biased region" description="Basic and acidic residues" evidence="4">
    <location>
        <begin position="807"/>
        <end position="816"/>
    </location>
</feature>
<feature type="compositionally biased region" description="Polar residues" evidence="4">
    <location>
        <begin position="795"/>
        <end position="806"/>
    </location>
</feature>
<feature type="region of interest" description="Disordered" evidence="4">
    <location>
        <begin position="474"/>
        <end position="506"/>
    </location>
</feature>
<protein>
    <submittedName>
        <fullName evidence="8">Uncharacterized protein LOC110973386</fullName>
    </submittedName>
</protein>
<dbReference type="InterPro" id="IPR032675">
    <property type="entry name" value="LRR_dom_sf"/>
</dbReference>
<evidence type="ECO:0000313" key="8">
    <source>
        <dbReference type="RefSeq" id="XP_022079879.1"/>
    </source>
</evidence>
<feature type="region of interest" description="Disordered" evidence="4">
    <location>
        <begin position="676"/>
        <end position="695"/>
    </location>
</feature>
<dbReference type="OMA" id="RWYAREC"/>
<proteinExistence type="predicted"/>
<dbReference type="InterPro" id="IPR003591">
    <property type="entry name" value="Leu-rich_rpt_typical-subtyp"/>
</dbReference>
<dbReference type="PANTHER" id="PTHR24369:SF210">
    <property type="entry name" value="CHAOPTIN-RELATED"/>
    <property type="match status" value="1"/>
</dbReference>
<dbReference type="KEGG" id="aplc:110973386"/>
<dbReference type="Pfam" id="PF13855">
    <property type="entry name" value="LRR_8"/>
    <property type="match status" value="2"/>
</dbReference>
<feature type="region of interest" description="Disordered" evidence="4">
    <location>
        <begin position="795"/>
        <end position="823"/>
    </location>
</feature>
<dbReference type="SMART" id="SM00369">
    <property type="entry name" value="LRR_TYP"/>
    <property type="match status" value="6"/>
</dbReference>
<evidence type="ECO:0000256" key="1">
    <source>
        <dbReference type="ARBA" id="ARBA00022614"/>
    </source>
</evidence>
<dbReference type="PANTHER" id="PTHR24369">
    <property type="entry name" value="ANTIGEN BSP, PUTATIVE-RELATED"/>
    <property type="match status" value="1"/>
</dbReference>
<gene>
    <name evidence="8" type="primary">LOC110973386</name>
</gene>
<organism evidence="7 8">
    <name type="scientific">Acanthaster planci</name>
    <name type="common">Crown-of-thorns starfish</name>
    <dbReference type="NCBI Taxonomy" id="133434"/>
    <lineage>
        <taxon>Eukaryota</taxon>
        <taxon>Metazoa</taxon>
        <taxon>Echinodermata</taxon>
        <taxon>Eleutherozoa</taxon>
        <taxon>Asterozoa</taxon>
        <taxon>Asteroidea</taxon>
        <taxon>Valvatacea</taxon>
        <taxon>Valvatida</taxon>
        <taxon>Acanthasteridae</taxon>
        <taxon>Acanthaster</taxon>
    </lineage>
</organism>
<evidence type="ECO:0000256" key="2">
    <source>
        <dbReference type="ARBA" id="ARBA00022729"/>
    </source>
</evidence>
<keyword evidence="7" id="KW-1185">Reference proteome</keyword>
<feature type="compositionally biased region" description="Basic and acidic residues" evidence="4">
    <location>
        <begin position="682"/>
        <end position="695"/>
    </location>
</feature>
<dbReference type="Gene3D" id="3.80.10.10">
    <property type="entry name" value="Ribonuclease Inhibitor"/>
    <property type="match status" value="2"/>
</dbReference>
<feature type="chain" id="PRO_5034436423" evidence="6">
    <location>
        <begin position="29"/>
        <end position="823"/>
    </location>
</feature>
<accession>A0A8B7XGG8</accession>
<keyword evidence="2 6" id="KW-0732">Signal</keyword>
<keyword evidence="5" id="KW-0812">Transmembrane</keyword>
<sequence length="823" mass="91614">MAGFISNPNSGIFLWCVVSLSFLTSLSTDTCPDSCRCHGNTLKCTPNVNGGIKLLKVPPDLLRYNLFHIKYANLSRNRLQQIEPGDFLGLPRVIRLDLRHNRLRALLRNGFSGLEDLMTLQLSYNVIRYIDRFAFEGLTKVRKIDLSHNEIAFIEDDSFKTRDGLITLLSLDLSFNQLYDLHGPTFLGLESLQELYLNHNSLRAIHTEVFATLQQLEKIYLGRNFINCTCEWLEVWSNLQSRDIEMMDTSDALKACTEDVIICDNELEPSDIPDEDFDVATSIAQVAYNLIMEDLIPPETDGHGNIVDADGNSFPLWSPEGERVLSAHDGEMRRRIGEVEDRDLRRMFTVTFQERMRGFLKRMMKHESTTTARATTSEITKESNGVQEMNSDKYNATHFINVTMTHGHHQLPLDPKIAKFIADATTLIKDIFRLVFPTGGFFSSSEISLKALGTSGLFDPARIVSQITEAQRGKNRLVEAKPSAPETSKAAPTTRPTSKSTSRYKPTKSPILVLGTSLPQQSAFKWPEIQIPFFAGIGIFVFVCIAAAAIAMFSGACRDGSRFCECSWLSTVSEKLALRKLHIERQSRKTSPAKSDFVKMHCLAKQTIDASAASKVTSPDKIQTEVAADDRGIVSVTPLVLTEEFPNKSGTTPPKSQASQDKTSLGLLGYLKSRLSSYQDTPSKETPKTSPRDEITLFDISVERSVSEPNKTVTGKRETANDIGQPVQLTDVHAAVSENLPAKHTAVSGDSVDTSVMHRGKSLDVVASDGETGVTRTSSDLRWYAKECLSNQRMMTQARTHSMTSSNDDKMLKKADPEDDGIW</sequence>
<dbReference type="Proteomes" id="UP000694845">
    <property type="component" value="Unplaced"/>
</dbReference>
<keyword evidence="5" id="KW-1133">Transmembrane helix</keyword>
<feature type="compositionally biased region" description="Low complexity" evidence="4">
    <location>
        <begin position="492"/>
        <end position="503"/>
    </location>
</feature>
<feature type="signal peptide" evidence="6">
    <location>
        <begin position="1"/>
        <end position="28"/>
    </location>
</feature>
<keyword evidence="3" id="KW-0677">Repeat</keyword>
<dbReference type="RefSeq" id="XP_022079879.1">
    <property type="nucleotide sequence ID" value="XM_022224187.1"/>
</dbReference>
<dbReference type="GO" id="GO:0005886">
    <property type="term" value="C:plasma membrane"/>
    <property type="evidence" value="ECO:0007669"/>
    <property type="project" value="TreeGrafter"/>
</dbReference>
<feature type="transmembrane region" description="Helical" evidence="5">
    <location>
        <begin position="531"/>
        <end position="553"/>
    </location>
</feature>
<evidence type="ECO:0000256" key="3">
    <source>
        <dbReference type="ARBA" id="ARBA00022737"/>
    </source>
</evidence>
<evidence type="ECO:0000313" key="7">
    <source>
        <dbReference type="Proteomes" id="UP000694845"/>
    </source>
</evidence>
<name>A0A8B7XGG8_ACAPL</name>
<dbReference type="AlphaFoldDB" id="A0A8B7XGG8"/>
<reference evidence="8" key="1">
    <citation type="submission" date="2025-08" db="UniProtKB">
        <authorList>
            <consortium name="RefSeq"/>
        </authorList>
    </citation>
    <scope>IDENTIFICATION</scope>
</reference>
<keyword evidence="1" id="KW-0433">Leucine-rich repeat</keyword>
<dbReference type="PROSITE" id="PS51450">
    <property type="entry name" value="LRR"/>
    <property type="match status" value="1"/>
</dbReference>
<evidence type="ECO:0000256" key="5">
    <source>
        <dbReference type="SAM" id="Phobius"/>
    </source>
</evidence>
<dbReference type="InterPro" id="IPR050541">
    <property type="entry name" value="LRR_TM_domain-containing"/>
</dbReference>
<dbReference type="GeneID" id="110973386"/>
<evidence type="ECO:0000256" key="6">
    <source>
        <dbReference type="SAM" id="SignalP"/>
    </source>
</evidence>
<dbReference type="OrthoDB" id="1055097at2759"/>
<dbReference type="InterPro" id="IPR001611">
    <property type="entry name" value="Leu-rich_rpt"/>
</dbReference>
<evidence type="ECO:0000256" key="4">
    <source>
        <dbReference type="SAM" id="MobiDB-lite"/>
    </source>
</evidence>
<dbReference type="SUPFAM" id="SSF52058">
    <property type="entry name" value="L domain-like"/>
    <property type="match status" value="1"/>
</dbReference>
<keyword evidence="5" id="KW-0472">Membrane</keyword>